<organism evidence="2 3">
    <name type="scientific">Nostoc flagelliforme FACHB-838</name>
    <dbReference type="NCBI Taxonomy" id="2692904"/>
    <lineage>
        <taxon>Bacteria</taxon>
        <taxon>Bacillati</taxon>
        <taxon>Cyanobacteriota</taxon>
        <taxon>Cyanophyceae</taxon>
        <taxon>Nostocales</taxon>
        <taxon>Nostocaceae</taxon>
        <taxon>Nostoc</taxon>
    </lineage>
</organism>
<keyword evidence="3" id="KW-1185">Reference proteome</keyword>
<evidence type="ECO:0000313" key="2">
    <source>
        <dbReference type="EMBL" id="MBD2528747.1"/>
    </source>
</evidence>
<gene>
    <name evidence="2" type="ORF">H6G97_03875</name>
</gene>
<sequence length="85" mass="8347">MAGGIAGVGGLVSGVATDLVVGKILEDDENLSEHEREARKNGRDVGKMGAIAGGLAAIAVGVAAPAVLGIGAALGVYHLAKENKK</sequence>
<dbReference type="RefSeq" id="WP_190939390.1">
    <property type="nucleotide sequence ID" value="NZ_JACJSI010000005.1"/>
</dbReference>
<keyword evidence="1" id="KW-0812">Transmembrane</keyword>
<keyword evidence="1" id="KW-0472">Membrane</keyword>
<dbReference type="EMBL" id="JACJSI010000005">
    <property type="protein sequence ID" value="MBD2528747.1"/>
    <property type="molecule type" value="Genomic_DNA"/>
</dbReference>
<evidence type="ECO:0000313" key="3">
    <source>
        <dbReference type="Proteomes" id="UP000623440"/>
    </source>
</evidence>
<comment type="caution">
    <text evidence="2">The sequence shown here is derived from an EMBL/GenBank/DDBJ whole genome shotgun (WGS) entry which is preliminary data.</text>
</comment>
<evidence type="ECO:0000256" key="1">
    <source>
        <dbReference type="SAM" id="Phobius"/>
    </source>
</evidence>
<accession>A0ABR8DJ20</accession>
<proteinExistence type="predicted"/>
<dbReference type="Proteomes" id="UP000623440">
    <property type="component" value="Unassembled WGS sequence"/>
</dbReference>
<keyword evidence="1" id="KW-1133">Transmembrane helix</keyword>
<protein>
    <submittedName>
        <fullName evidence="2">Uncharacterized protein</fullName>
    </submittedName>
</protein>
<feature type="transmembrane region" description="Helical" evidence="1">
    <location>
        <begin position="50"/>
        <end position="80"/>
    </location>
</feature>
<name>A0ABR8DJ20_9NOSO</name>
<reference evidence="2 3" key="1">
    <citation type="journal article" date="2020" name="ISME J.">
        <title>Comparative genomics reveals insights into cyanobacterial evolution and habitat adaptation.</title>
        <authorList>
            <person name="Chen M.Y."/>
            <person name="Teng W.K."/>
            <person name="Zhao L."/>
            <person name="Hu C.X."/>
            <person name="Zhou Y.K."/>
            <person name="Han B.P."/>
            <person name="Song L.R."/>
            <person name="Shu W.S."/>
        </authorList>
    </citation>
    <scope>NUCLEOTIDE SEQUENCE [LARGE SCALE GENOMIC DNA]</scope>
    <source>
        <strain evidence="2 3">FACHB-838</strain>
    </source>
</reference>